<evidence type="ECO:0000256" key="9">
    <source>
        <dbReference type="ARBA" id="ARBA00023306"/>
    </source>
</evidence>
<organism evidence="14 15">
    <name type="scientific">Dethiobacter alkaliphilus AHT 1</name>
    <dbReference type="NCBI Taxonomy" id="555088"/>
    <lineage>
        <taxon>Bacteria</taxon>
        <taxon>Bacillati</taxon>
        <taxon>Bacillota</taxon>
        <taxon>Dethiobacteria</taxon>
        <taxon>Dethiobacterales</taxon>
        <taxon>Dethiobacteraceae</taxon>
        <taxon>Dethiobacter</taxon>
    </lineage>
</organism>
<reference evidence="14 15" key="1">
    <citation type="submission" date="2009-02" db="EMBL/GenBank/DDBJ databases">
        <title>Sequencing of the draft genome and assembly of Dethiobacter alkaliphilus AHT 1.</title>
        <authorList>
            <consortium name="US DOE Joint Genome Institute (JGI-PGF)"/>
            <person name="Lucas S."/>
            <person name="Copeland A."/>
            <person name="Lapidus A."/>
            <person name="Glavina del Rio T."/>
            <person name="Dalin E."/>
            <person name="Tice H."/>
            <person name="Bruce D."/>
            <person name="Goodwin L."/>
            <person name="Pitluck S."/>
            <person name="Larimer F."/>
            <person name="Land M.L."/>
            <person name="Hauser L."/>
            <person name="Muyzer G."/>
        </authorList>
    </citation>
    <scope>NUCLEOTIDE SEQUENCE [LARGE SCALE GENOMIC DNA]</scope>
    <source>
        <strain evidence="14 15">AHT 1</strain>
    </source>
</reference>
<dbReference type="OrthoDB" id="9812531at2"/>
<comment type="similarity">
    <text evidence="2 10">Belongs to the ABC-4 integral membrane protein family. FtsX subfamily.</text>
</comment>
<dbReference type="Pfam" id="PF18075">
    <property type="entry name" value="FtsX_ECD"/>
    <property type="match status" value="1"/>
</dbReference>
<evidence type="ECO:0000256" key="3">
    <source>
        <dbReference type="ARBA" id="ARBA00021907"/>
    </source>
</evidence>
<dbReference type="InterPro" id="IPR003838">
    <property type="entry name" value="ABC3_permease_C"/>
</dbReference>
<dbReference type="GO" id="GO:0005886">
    <property type="term" value="C:plasma membrane"/>
    <property type="evidence" value="ECO:0007669"/>
    <property type="project" value="UniProtKB-SubCell"/>
</dbReference>
<evidence type="ECO:0000259" key="13">
    <source>
        <dbReference type="Pfam" id="PF18075"/>
    </source>
</evidence>
<dbReference type="Gene3D" id="3.30.70.3040">
    <property type="match status" value="1"/>
</dbReference>
<dbReference type="InterPro" id="IPR040690">
    <property type="entry name" value="FtsX_ECD"/>
</dbReference>
<proteinExistence type="inferred from homology"/>
<evidence type="ECO:0000256" key="2">
    <source>
        <dbReference type="ARBA" id="ARBA00007379"/>
    </source>
</evidence>
<evidence type="ECO:0000256" key="1">
    <source>
        <dbReference type="ARBA" id="ARBA00004651"/>
    </source>
</evidence>
<accession>C0GIG5</accession>
<keyword evidence="7 11" id="KW-1133">Transmembrane helix</keyword>
<evidence type="ECO:0000256" key="4">
    <source>
        <dbReference type="ARBA" id="ARBA00022475"/>
    </source>
</evidence>
<evidence type="ECO:0000313" key="15">
    <source>
        <dbReference type="Proteomes" id="UP000006443"/>
    </source>
</evidence>
<evidence type="ECO:0000256" key="10">
    <source>
        <dbReference type="PIRNR" id="PIRNR003097"/>
    </source>
</evidence>
<sequence>MNINSMRYCLRQSVVALFRNLWLALVTSGIIAISLAILGGFLLLAVNASQFMRNIESNVEISVFLEDGADPAALQAQLGGHEDVSGYTFVPKDEGLEEFGRTMGDRVMLVGLEGENNPLPDMFKVRAHRAEAVPALAAEIQSYSGVEVTDFGEELVARVGQVTGWLNTLFLIVSGLLALGAIFLIVTTIRLSVLARQDEVGIMKYLGASNWFIRFPFLLEGMVMGWTGTVAAAAALSFVYFRVAYSLQTEALAFFLQPVTDMARILPIFVGLLLMGTLMGGVGSYVSVRKFLRV</sequence>
<gene>
    <name evidence="14" type="ORF">DealDRAFT_2274</name>
</gene>
<dbReference type="EMBL" id="ACJM01000012">
    <property type="protein sequence ID" value="EEG76826.1"/>
    <property type="molecule type" value="Genomic_DNA"/>
</dbReference>
<keyword evidence="9 10" id="KW-0131">Cell cycle</keyword>
<keyword evidence="4 10" id="KW-1003">Cell membrane</keyword>
<comment type="function">
    <text evidence="10">Part of the ABC transporter FtsEX involved in asymmetric cellular division facilitating the initiation of sporulation.</text>
</comment>
<dbReference type="NCBIfam" id="NF038347">
    <property type="entry name" value="FtsX_Gpos"/>
    <property type="match status" value="1"/>
</dbReference>
<evidence type="ECO:0000313" key="14">
    <source>
        <dbReference type="EMBL" id="EEG76826.1"/>
    </source>
</evidence>
<comment type="subcellular location">
    <subcellularLocation>
        <location evidence="1">Cell membrane</location>
        <topology evidence="1">Multi-pass membrane protein</topology>
    </subcellularLocation>
</comment>
<protein>
    <recommendedName>
        <fullName evidence="3 10">Cell division protein FtsX</fullName>
    </recommendedName>
</protein>
<keyword evidence="8 10" id="KW-0472">Membrane</keyword>
<feature type="transmembrane region" description="Helical" evidence="11">
    <location>
        <begin position="223"/>
        <end position="245"/>
    </location>
</feature>
<comment type="caution">
    <text evidence="14">The sequence shown here is derived from an EMBL/GenBank/DDBJ whole genome shotgun (WGS) entry which is preliminary data.</text>
</comment>
<dbReference type="AlphaFoldDB" id="C0GIG5"/>
<evidence type="ECO:0000259" key="12">
    <source>
        <dbReference type="Pfam" id="PF02687"/>
    </source>
</evidence>
<name>C0GIG5_DETAL</name>
<dbReference type="eggNOG" id="COG2177">
    <property type="taxonomic scope" value="Bacteria"/>
</dbReference>
<evidence type="ECO:0000256" key="11">
    <source>
        <dbReference type="SAM" id="Phobius"/>
    </source>
</evidence>
<feature type="transmembrane region" description="Helical" evidence="11">
    <location>
        <begin position="21"/>
        <end position="46"/>
    </location>
</feature>
<dbReference type="InterPro" id="IPR004513">
    <property type="entry name" value="FtsX"/>
</dbReference>
<dbReference type="PANTHER" id="PTHR47755">
    <property type="entry name" value="CELL DIVISION PROTEIN FTSX"/>
    <property type="match status" value="1"/>
</dbReference>
<evidence type="ECO:0000256" key="5">
    <source>
        <dbReference type="ARBA" id="ARBA00022618"/>
    </source>
</evidence>
<keyword evidence="6 11" id="KW-0812">Transmembrane</keyword>
<dbReference type="PIRSF" id="PIRSF003097">
    <property type="entry name" value="FtsX"/>
    <property type="match status" value="1"/>
</dbReference>
<feature type="transmembrane region" description="Helical" evidence="11">
    <location>
        <begin position="265"/>
        <end position="288"/>
    </location>
</feature>
<keyword evidence="15" id="KW-1185">Reference proteome</keyword>
<dbReference type="GO" id="GO:0051301">
    <property type="term" value="P:cell division"/>
    <property type="evidence" value="ECO:0007669"/>
    <property type="project" value="UniProtKB-KW"/>
</dbReference>
<dbReference type="Proteomes" id="UP000006443">
    <property type="component" value="Unassembled WGS sequence"/>
</dbReference>
<feature type="transmembrane region" description="Helical" evidence="11">
    <location>
        <begin position="165"/>
        <end position="186"/>
    </location>
</feature>
<evidence type="ECO:0000256" key="7">
    <source>
        <dbReference type="ARBA" id="ARBA00022989"/>
    </source>
</evidence>
<dbReference type="InterPro" id="IPR058204">
    <property type="entry name" value="FtsX_firmicutes-type"/>
</dbReference>
<dbReference type="PANTHER" id="PTHR47755:SF1">
    <property type="entry name" value="CELL DIVISION PROTEIN FTSX"/>
    <property type="match status" value="1"/>
</dbReference>
<dbReference type="Pfam" id="PF02687">
    <property type="entry name" value="FtsX"/>
    <property type="match status" value="1"/>
</dbReference>
<keyword evidence="5 10" id="KW-0132">Cell division</keyword>
<dbReference type="STRING" id="555088.DealDRAFT_2274"/>
<feature type="domain" description="ABC3 transporter permease C-terminal" evidence="12">
    <location>
        <begin position="172"/>
        <end position="286"/>
    </location>
</feature>
<evidence type="ECO:0000256" key="8">
    <source>
        <dbReference type="ARBA" id="ARBA00023136"/>
    </source>
</evidence>
<feature type="domain" description="FtsX extracellular" evidence="13">
    <location>
        <begin position="59"/>
        <end position="147"/>
    </location>
</feature>
<evidence type="ECO:0000256" key="6">
    <source>
        <dbReference type="ARBA" id="ARBA00022692"/>
    </source>
</evidence>